<evidence type="ECO:0000313" key="3">
    <source>
        <dbReference type="Proteomes" id="UP001597308"/>
    </source>
</evidence>
<dbReference type="Proteomes" id="UP001597308">
    <property type="component" value="Unassembled WGS sequence"/>
</dbReference>
<feature type="transmembrane region" description="Helical" evidence="1">
    <location>
        <begin position="110"/>
        <end position="132"/>
    </location>
</feature>
<accession>A0ABW4K7A3</accession>
<organism evidence="2 3">
    <name type="scientific">Methylopila henanensis</name>
    <dbReference type="NCBI Taxonomy" id="873516"/>
    <lineage>
        <taxon>Bacteria</taxon>
        <taxon>Pseudomonadati</taxon>
        <taxon>Pseudomonadota</taxon>
        <taxon>Alphaproteobacteria</taxon>
        <taxon>Hyphomicrobiales</taxon>
        <taxon>Methylopilaceae</taxon>
        <taxon>Methylopila</taxon>
    </lineage>
</organism>
<feature type="transmembrane region" description="Helical" evidence="1">
    <location>
        <begin position="56"/>
        <end position="77"/>
    </location>
</feature>
<dbReference type="RefSeq" id="WP_378799366.1">
    <property type="nucleotide sequence ID" value="NZ_JBHUER010000007.1"/>
</dbReference>
<keyword evidence="1" id="KW-0812">Transmembrane</keyword>
<sequence>MLARIAARLIVAPLGFTLGLLAGVLALAIISANHFGDVSLFPDEIVLLGVDMTIGAWTVILVLGPLVAAPAIVAVLIGEMFAIRSWAYYAIAGAATAFAPWALLPSGVDGALFTAADILACGFVGGLVHWLVAGRGAGLDAGANAPADRPPSA</sequence>
<feature type="transmembrane region" description="Helical" evidence="1">
    <location>
        <begin position="86"/>
        <end position="104"/>
    </location>
</feature>
<evidence type="ECO:0000256" key="1">
    <source>
        <dbReference type="SAM" id="Phobius"/>
    </source>
</evidence>
<keyword evidence="1" id="KW-1133">Transmembrane helix</keyword>
<keyword evidence="1" id="KW-0472">Membrane</keyword>
<comment type="caution">
    <text evidence="2">The sequence shown here is derived from an EMBL/GenBank/DDBJ whole genome shotgun (WGS) entry which is preliminary data.</text>
</comment>
<reference evidence="3" key="1">
    <citation type="journal article" date="2019" name="Int. J. Syst. Evol. Microbiol.">
        <title>The Global Catalogue of Microorganisms (GCM) 10K type strain sequencing project: providing services to taxonomists for standard genome sequencing and annotation.</title>
        <authorList>
            <consortium name="The Broad Institute Genomics Platform"/>
            <consortium name="The Broad Institute Genome Sequencing Center for Infectious Disease"/>
            <person name="Wu L."/>
            <person name="Ma J."/>
        </authorList>
    </citation>
    <scope>NUCLEOTIDE SEQUENCE [LARGE SCALE GENOMIC DNA]</scope>
    <source>
        <strain evidence="3">KCTC 23707</strain>
    </source>
</reference>
<protein>
    <recommendedName>
        <fullName evidence="4">DUF2127 domain-containing protein</fullName>
    </recommendedName>
</protein>
<name>A0ABW4K7A3_9HYPH</name>
<keyword evidence="3" id="KW-1185">Reference proteome</keyword>
<evidence type="ECO:0000313" key="2">
    <source>
        <dbReference type="EMBL" id="MFD1703293.1"/>
    </source>
</evidence>
<dbReference type="EMBL" id="JBHUER010000007">
    <property type="protein sequence ID" value="MFD1703293.1"/>
    <property type="molecule type" value="Genomic_DNA"/>
</dbReference>
<gene>
    <name evidence="2" type="ORF">ACFSCV_09775</name>
</gene>
<evidence type="ECO:0008006" key="4">
    <source>
        <dbReference type="Google" id="ProtNLM"/>
    </source>
</evidence>
<proteinExistence type="predicted"/>